<dbReference type="AlphaFoldDB" id="A0A919YHP6"/>
<organism evidence="4 5">
    <name type="scientific">Paenibacillus azoreducens</name>
    <dbReference type="NCBI Taxonomy" id="116718"/>
    <lineage>
        <taxon>Bacteria</taxon>
        <taxon>Bacillati</taxon>
        <taxon>Bacillota</taxon>
        <taxon>Bacilli</taxon>
        <taxon>Bacillales</taxon>
        <taxon>Paenibacillaceae</taxon>
        <taxon>Paenibacillus</taxon>
    </lineage>
</organism>
<evidence type="ECO:0000259" key="3">
    <source>
        <dbReference type="SMART" id="SM00646"/>
    </source>
</evidence>
<dbReference type="EMBL" id="BORT01000036">
    <property type="protein sequence ID" value="GIO50699.1"/>
    <property type="molecule type" value="Genomic_DNA"/>
</dbReference>
<dbReference type="InterPro" id="IPR050695">
    <property type="entry name" value="N-acetylmuramoyl_amidase_3"/>
</dbReference>
<dbReference type="GO" id="GO:0008745">
    <property type="term" value="F:N-acetylmuramoyl-L-alanine amidase activity"/>
    <property type="evidence" value="ECO:0007669"/>
    <property type="project" value="InterPro"/>
</dbReference>
<dbReference type="SUPFAM" id="SSF53187">
    <property type="entry name" value="Zn-dependent exopeptidases"/>
    <property type="match status" value="1"/>
</dbReference>
<reference evidence="4 5" key="1">
    <citation type="submission" date="2021-03" db="EMBL/GenBank/DDBJ databases">
        <title>Antimicrobial resistance genes in bacteria isolated from Japanese honey, and their potential for conferring macrolide and lincosamide resistance in the American foulbrood pathogen Paenibacillus larvae.</title>
        <authorList>
            <person name="Okamoto M."/>
            <person name="Kumagai M."/>
            <person name="Kanamori H."/>
            <person name="Takamatsu D."/>
        </authorList>
    </citation>
    <scope>NUCLEOTIDE SEQUENCE [LARGE SCALE GENOMIC DNA]</scope>
    <source>
        <strain evidence="4 5">J34TS1</strain>
    </source>
</reference>
<dbReference type="GO" id="GO:0030288">
    <property type="term" value="C:outer membrane-bounded periplasmic space"/>
    <property type="evidence" value="ECO:0007669"/>
    <property type="project" value="TreeGrafter"/>
</dbReference>
<sequence>MMSKQGPGKQVLWIRLSSVKKLLIGICLLVVFIAIVMFKVPAVDTIEHWSLPLSGKVIALDAGHGGPDGGAVSKQGVVEKDVNLAITLYLRDYLQQAGAFVYMTREGDYDLAEAETKGYSKRKTEDLKRRAKKIEDTKVDLFLSIHLNSFPSSRWSGAQTFYYPGHPDNQTLAVLIQDEIKRNLENTDRVAKTTNTVYLLQALKMPASLVEVGFLSNPQESQLLRDENYQRKVAAAVYKGVLRYLSGEKVNLSSENGR</sequence>
<protein>
    <submittedName>
        <fullName evidence="4">Germination-specific N-acetylmuramoyl-L-alanine amidase</fullName>
    </submittedName>
</protein>
<name>A0A919YHP6_9BACL</name>
<dbReference type="NCBIfam" id="TIGR02883">
    <property type="entry name" value="spore_cwlD"/>
    <property type="match status" value="1"/>
</dbReference>
<comment type="caution">
    <text evidence="4">The sequence shown here is derived from an EMBL/GenBank/DDBJ whole genome shotgun (WGS) entry which is preliminary data.</text>
</comment>
<feature type="domain" description="MurNAc-LAA" evidence="3">
    <location>
        <begin position="131"/>
        <end position="242"/>
    </location>
</feature>
<keyword evidence="2" id="KW-0472">Membrane</keyword>
<feature type="transmembrane region" description="Helical" evidence="2">
    <location>
        <begin position="21"/>
        <end position="38"/>
    </location>
</feature>
<dbReference type="PANTHER" id="PTHR30404:SF0">
    <property type="entry name" value="N-ACETYLMURAMOYL-L-ALANINE AMIDASE AMIC"/>
    <property type="match status" value="1"/>
</dbReference>
<dbReference type="GO" id="GO:0009253">
    <property type="term" value="P:peptidoglycan catabolic process"/>
    <property type="evidence" value="ECO:0007669"/>
    <property type="project" value="InterPro"/>
</dbReference>
<dbReference type="Proteomes" id="UP000682811">
    <property type="component" value="Unassembled WGS sequence"/>
</dbReference>
<evidence type="ECO:0000313" key="4">
    <source>
        <dbReference type="EMBL" id="GIO50699.1"/>
    </source>
</evidence>
<dbReference type="SMART" id="SM00646">
    <property type="entry name" value="Ami_3"/>
    <property type="match status" value="1"/>
</dbReference>
<evidence type="ECO:0000256" key="2">
    <source>
        <dbReference type="SAM" id="Phobius"/>
    </source>
</evidence>
<keyword evidence="2" id="KW-1133">Transmembrane helix</keyword>
<gene>
    <name evidence="4" type="primary">cwlD_2</name>
    <name evidence="4" type="ORF">J34TS1_54640</name>
</gene>
<dbReference type="PANTHER" id="PTHR30404">
    <property type="entry name" value="N-ACETYLMURAMOYL-L-ALANINE AMIDASE"/>
    <property type="match status" value="1"/>
</dbReference>
<dbReference type="InterPro" id="IPR002508">
    <property type="entry name" value="MurNAc-LAA_cat"/>
</dbReference>
<keyword evidence="5" id="KW-1185">Reference proteome</keyword>
<dbReference type="InterPro" id="IPR014234">
    <property type="entry name" value="Spore_CwlD"/>
</dbReference>
<keyword evidence="1" id="KW-0378">Hydrolase</keyword>
<keyword evidence="2" id="KW-0812">Transmembrane</keyword>
<dbReference type="Pfam" id="PF01520">
    <property type="entry name" value="Amidase_3"/>
    <property type="match status" value="1"/>
</dbReference>
<evidence type="ECO:0000256" key="1">
    <source>
        <dbReference type="ARBA" id="ARBA00022801"/>
    </source>
</evidence>
<accession>A0A919YHP6</accession>
<evidence type="ECO:0000313" key="5">
    <source>
        <dbReference type="Proteomes" id="UP000682811"/>
    </source>
</evidence>
<dbReference type="CDD" id="cd02696">
    <property type="entry name" value="MurNAc-LAA"/>
    <property type="match status" value="1"/>
</dbReference>
<proteinExistence type="predicted"/>
<dbReference type="Gene3D" id="3.40.630.40">
    <property type="entry name" value="Zn-dependent exopeptidases"/>
    <property type="match status" value="1"/>
</dbReference>